<dbReference type="InterPro" id="IPR032149">
    <property type="entry name" value="DUF4988"/>
</dbReference>
<evidence type="ECO:0000259" key="2">
    <source>
        <dbReference type="Pfam" id="PF16378"/>
    </source>
</evidence>
<reference evidence="3 4" key="1">
    <citation type="submission" date="2020-08" db="EMBL/GenBank/DDBJ databases">
        <title>Genome public.</title>
        <authorList>
            <person name="Liu C."/>
            <person name="Sun Q."/>
        </authorList>
    </citation>
    <scope>NUCLEOTIDE SEQUENCE [LARGE SCALE GENOMIC DNA]</scope>
    <source>
        <strain evidence="3 4">M27</strain>
    </source>
</reference>
<evidence type="ECO:0000259" key="1">
    <source>
        <dbReference type="Pfam" id="PF16315"/>
    </source>
</evidence>
<sequence>MLQQIRINKGESVGMNRSWQILLFLSYHLNSKNMKYRLHYLATCLFIAMAFTSCSDDEVISNQPIPEQPEQLTELIAQYNTNISAYQAMMDNKAEIVDYITDSKGFYKLQLSNQLIVDANAQATEDKDIPLLSIDEDGYWNYLLGGTSAVLTDLQGNPAPALSKTGKGIFTPQIALGKDGYWQVSYNGAQWKRLGNNIAPSLAEKTAANFSLYRSVILDEVTNTITLESRAGNGVLKLNTVNNGTAQAWKKFLMNSVDNVLLDYSYAGYDHGETAPKDGFAWGYKVCNVKQRMEQENVTALEAFIRILDENKLIRKTTSNATNANAKIVIYFPAGEYVLHEEAGKNFPYDILGGNFIIKGDGPQLTRLVMKTPNGDTEATNVPMLSIKHTNSPNNAGHSPLLANVVENAKKGESNLVVSSTTGLKPGKWVQLRLRSGNKDLLAKELGPITPTGSWSIEQQPVPITAEKSNDNYGIKVTEFHQIKSVGGNRVVFYEPIMHDIDTQYDDCLGWEIREYKYYENVGIEDLTFVGQAVTPYYHHGDGAPSDIDAWRYDQEYRPIAMVRLVNSWVRNVDFESVSEALTISESANCSAYNIEIRGNRGHGAVRAAGSTRIFIGKISDQSKDGTANKYGVIGQGQWHGCGVSKPSIGNVIWNSNWGSNACFESHATQPRATLFDNCSGGLVRYHAGGAEDEAPNHLSDLTIWNLNVTGTIDEQKRDFSTNFTWWNNTDKWWKIYPPIVVGTHGQTVTFSQEEKQLTYEESTGTRVTPESLYEAQLEKRLGAVPAWLRALK</sequence>
<name>A0ABR7C6Z1_9BACE</name>
<feature type="domain" description="DUF4955" evidence="1">
    <location>
        <begin position="637"/>
        <end position="792"/>
    </location>
</feature>
<organism evidence="3 4">
    <name type="scientific">Bacteroides difficilis</name>
    <dbReference type="NCBI Taxonomy" id="2763021"/>
    <lineage>
        <taxon>Bacteria</taxon>
        <taxon>Pseudomonadati</taxon>
        <taxon>Bacteroidota</taxon>
        <taxon>Bacteroidia</taxon>
        <taxon>Bacteroidales</taxon>
        <taxon>Bacteroidaceae</taxon>
        <taxon>Bacteroides</taxon>
    </lineage>
</organism>
<keyword evidence="4" id="KW-1185">Reference proteome</keyword>
<accession>A0ABR7C6Z1</accession>
<dbReference type="EMBL" id="JACOOE010000001">
    <property type="protein sequence ID" value="MBC5603577.1"/>
    <property type="molecule type" value="Genomic_DNA"/>
</dbReference>
<evidence type="ECO:0000313" key="3">
    <source>
        <dbReference type="EMBL" id="MBC5603577.1"/>
    </source>
</evidence>
<proteinExistence type="predicted"/>
<comment type="caution">
    <text evidence="3">The sequence shown here is derived from an EMBL/GenBank/DDBJ whole genome shotgun (WGS) entry which is preliminary data.</text>
</comment>
<dbReference type="Proteomes" id="UP000600600">
    <property type="component" value="Unassembled WGS sequence"/>
</dbReference>
<feature type="domain" description="DUF4988" evidence="2">
    <location>
        <begin position="76"/>
        <end position="194"/>
    </location>
</feature>
<protein>
    <submittedName>
        <fullName evidence="3">DUF4955 domain-containing protein</fullName>
    </submittedName>
</protein>
<dbReference type="Pfam" id="PF16315">
    <property type="entry name" value="DUF4955"/>
    <property type="match status" value="1"/>
</dbReference>
<dbReference type="InterPro" id="IPR032532">
    <property type="entry name" value="DUF4955"/>
</dbReference>
<dbReference type="Pfam" id="PF16378">
    <property type="entry name" value="DUF4988"/>
    <property type="match status" value="1"/>
</dbReference>
<evidence type="ECO:0000313" key="4">
    <source>
        <dbReference type="Proteomes" id="UP000600600"/>
    </source>
</evidence>
<gene>
    <name evidence="3" type="ORF">H8S67_02655</name>
</gene>